<gene>
    <name evidence="2" type="ORF">SAMN02743940_2302</name>
</gene>
<name>A0A1N6J4T1_9PROT</name>
<feature type="domain" description="Ice-binding protein C-terminal" evidence="1">
    <location>
        <begin position="101"/>
        <end position="123"/>
    </location>
</feature>
<evidence type="ECO:0000259" key="1">
    <source>
        <dbReference type="Pfam" id="PF07589"/>
    </source>
</evidence>
<dbReference type="InterPro" id="IPR013424">
    <property type="entry name" value="Ice-binding_C"/>
</dbReference>
<dbReference type="NCBIfam" id="TIGR02595">
    <property type="entry name" value="PEP_CTERM"/>
    <property type="match status" value="1"/>
</dbReference>
<protein>
    <submittedName>
        <fullName evidence="2">VPLPA-CTERM protein sorting domain-containing protein</fullName>
    </submittedName>
</protein>
<dbReference type="NCBIfam" id="NF038127">
    <property type="entry name" value="FDP_fam"/>
    <property type="match status" value="1"/>
</dbReference>
<dbReference type="RefSeq" id="WP_028462415.1">
    <property type="nucleotide sequence ID" value="NZ_FSRO01000001.1"/>
</dbReference>
<dbReference type="Pfam" id="PF07589">
    <property type="entry name" value="PEP-CTERM"/>
    <property type="match status" value="1"/>
</dbReference>
<evidence type="ECO:0000313" key="3">
    <source>
        <dbReference type="Proteomes" id="UP000185062"/>
    </source>
</evidence>
<sequence>MSINSSGNLVASNDDDSSIVSASSGFSWDALLSLALGVDSYTAVLTQFDNDHISGDLFAGIWSGAGVTGFMDVSGSQRTSAYAFDISGDFVTNVIASNTNAVPEPASIALLGFGLAGFSFSRRRKQKIKTAA</sequence>
<dbReference type="EMBL" id="FSRO01000001">
    <property type="protein sequence ID" value="SIO39159.1"/>
    <property type="molecule type" value="Genomic_DNA"/>
</dbReference>
<dbReference type="Proteomes" id="UP000185062">
    <property type="component" value="Unassembled WGS sequence"/>
</dbReference>
<dbReference type="AlphaFoldDB" id="A0A1N6J4T1"/>
<keyword evidence="3" id="KW-1185">Reference proteome</keyword>
<reference evidence="2 3" key="1">
    <citation type="submission" date="2016-12" db="EMBL/GenBank/DDBJ databases">
        <authorList>
            <person name="Song W.-J."/>
            <person name="Kurnit D.M."/>
        </authorList>
    </citation>
    <scope>NUCLEOTIDE SEQUENCE [LARGE SCALE GENOMIC DNA]</scope>
    <source>
        <strain evidence="2 3">ATCC 49181</strain>
    </source>
</reference>
<evidence type="ECO:0000313" key="2">
    <source>
        <dbReference type="EMBL" id="SIO39159.1"/>
    </source>
</evidence>
<proteinExistence type="predicted"/>
<accession>A0A1N6J4T1</accession>
<organism evidence="2 3">
    <name type="scientific">Nitrosomonas cryotolerans ATCC 49181</name>
    <dbReference type="NCBI Taxonomy" id="1131553"/>
    <lineage>
        <taxon>Bacteria</taxon>
        <taxon>Pseudomonadati</taxon>
        <taxon>Pseudomonadota</taxon>
        <taxon>Betaproteobacteria</taxon>
        <taxon>Nitrosomonadales</taxon>
        <taxon>Nitrosomonadaceae</taxon>
        <taxon>Nitrosomonas</taxon>
    </lineage>
</organism>